<name>A0A6N2B2L1_SOLCI</name>
<comment type="caution">
    <text evidence="1">The sequence shown here is derived from an EMBL/GenBank/DDBJ whole genome shotgun (WGS) entry which is preliminary data.</text>
</comment>
<reference evidence="1" key="1">
    <citation type="submission" date="2019-05" db="EMBL/GenBank/DDBJ databases">
        <title>The de novo reference genome and transcriptome assemblies of the wild tomato species Solanum chilense.</title>
        <authorList>
            <person name="Stam R."/>
            <person name="Nosenko T."/>
            <person name="Hoerger A.C."/>
            <person name="Stephan W."/>
            <person name="Seidel M.A."/>
            <person name="Kuhn J.M.M."/>
            <person name="Haberer G."/>
            <person name="Tellier A."/>
        </authorList>
    </citation>
    <scope>NUCLEOTIDE SEQUENCE</scope>
    <source>
        <tissue evidence="1">Mature leaves</tissue>
    </source>
</reference>
<proteinExistence type="predicted"/>
<gene>
    <name evidence="1" type="ORF">EJD97_017666</name>
</gene>
<dbReference type="AlphaFoldDB" id="A0A6N2B2L1"/>
<protein>
    <submittedName>
        <fullName evidence="1">Uncharacterized protein</fullName>
    </submittedName>
</protein>
<sequence length="100" mass="11677">MNIVQLFYEYDVDNFEDELDRDNHSLDGPDEDDETSEALIKSFSPHNEQTLEKDIQQVAKNQCLSPRGFQQDKFHFKKQDVKTITSGRPNTSLFSSRYSQ</sequence>
<evidence type="ECO:0000313" key="1">
    <source>
        <dbReference type="EMBL" id="TMW89097.1"/>
    </source>
</evidence>
<dbReference type="EMBL" id="RXGB01004711">
    <property type="protein sequence ID" value="TMW89097.1"/>
    <property type="molecule type" value="Genomic_DNA"/>
</dbReference>
<organism evidence="1">
    <name type="scientific">Solanum chilense</name>
    <name type="common">Tomato</name>
    <name type="synonym">Lycopersicon chilense</name>
    <dbReference type="NCBI Taxonomy" id="4083"/>
    <lineage>
        <taxon>Eukaryota</taxon>
        <taxon>Viridiplantae</taxon>
        <taxon>Streptophyta</taxon>
        <taxon>Embryophyta</taxon>
        <taxon>Tracheophyta</taxon>
        <taxon>Spermatophyta</taxon>
        <taxon>Magnoliopsida</taxon>
        <taxon>eudicotyledons</taxon>
        <taxon>Gunneridae</taxon>
        <taxon>Pentapetalae</taxon>
        <taxon>asterids</taxon>
        <taxon>lamiids</taxon>
        <taxon>Solanales</taxon>
        <taxon>Solanaceae</taxon>
        <taxon>Solanoideae</taxon>
        <taxon>Solaneae</taxon>
        <taxon>Solanum</taxon>
        <taxon>Solanum subgen. Lycopersicon</taxon>
    </lineage>
</organism>
<accession>A0A6N2B2L1</accession>